<evidence type="ECO:0000313" key="8">
    <source>
        <dbReference type="Proteomes" id="UP000244005"/>
    </source>
</evidence>
<evidence type="ECO:0000256" key="5">
    <source>
        <dbReference type="ARBA" id="ARBA00023034"/>
    </source>
</evidence>
<comment type="similarity">
    <text evidence="2">Belongs to the VPS54 family.</text>
</comment>
<comment type="subcellular location">
    <subcellularLocation>
        <location evidence="1">Golgi apparatus</location>
        <location evidence="1">trans-Golgi network</location>
    </subcellularLocation>
</comment>
<dbReference type="AlphaFoldDB" id="A0A2R6X6S2"/>
<evidence type="ECO:0000256" key="1">
    <source>
        <dbReference type="ARBA" id="ARBA00004601"/>
    </source>
</evidence>
<keyword evidence="4" id="KW-0653">Protein transport</keyword>
<dbReference type="InterPro" id="IPR039745">
    <property type="entry name" value="Vps54"/>
</dbReference>
<reference evidence="8" key="1">
    <citation type="journal article" date="2017" name="Cell">
        <title>Insights into land plant evolution garnered from the Marchantia polymorpha genome.</title>
        <authorList>
            <person name="Bowman J.L."/>
            <person name="Kohchi T."/>
            <person name="Yamato K.T."/>
            <person name="Jenkins J."/>
            <person name="Shu S."/>
            <person name="Ishizaki K."/>
            <person name="Yamaoka S."/>
            <person name="Nishihama R."/>
            <person name="Nakamura Y."/>
            <person name="Berger F."/>
            <person name="Adam C."/>
            <person name="Aki S.S."/>
            <person name="Althoff F."/>
            <person name="Araki T."/>
            <person name="Arteaga-Vazquez M.A."/>
            <person name="Balasubrmanian S."/>
            <person name="Barry K."/>
            <person name="Bauer D."/>
            <person name="Boehm C.R."/>
            <person name="Briginshaw L."/>
            <person name="Caballero-Perez J."/>
            <person name="Catarino B."/>
            <person name="Chen F."/>
            <person name="Chiyoda S."/>
            <person name="Chovatia M."/>
            <person name="Davies K.M."/>
            <person name="Delmans M."/>
            <person name="Demura T."/>
            <person name="Dierschke T."/>
            <person name="Dolan L."/>
            <person name="Dorantes-Acosta A.E."/>
            <person name="Eklund D.M."/>
            <person name="Florent S.N."/>
            <person name="Flores-Sandoval E."/>
            <person name="Fujiyama A."/>
            <person name="Fukuzawa H."/>
            <person name="Galik B."/>
            <person name="Grimanelli D."/>
            <person name="Grimwood J."/>
            <person name="Grossniklaus U."/>
            <person name="Hamada T."/>
            <person name="Haseloff J."/>
            <person name="Hetherington A.J."/>
            <person name="Higo A."/>
            <person name="Hirakawa Y."/>
            <person name="Hundley H.N."/>
            <person name="Ikeda Y."/>
            <person name="Inoue K."/>
            <person name="Inoue S.I."/>
            <person name="Ishida S."/>
            <person name="Jia Q."/>
            <person name="Kakita M."/>
            <person name="Kanazawa T."/>
            <person name="Kawai Y."/>
            <person name="Kawashima T."/>
            <person name="Kennedy M."/>
            <person name="Kinose K."/>
            <person name="Kinoshita T."/>
            <person name="Kohara Y."/>
            <person name="Koide E."/>
            <person name="Komatsu K."/>
            <person name="Kopischke S."/>
            <person name="Kubo M."/>
            <person name="Kyozuka J."/>
            <person name="Lagercrantz U."/>
            <person name="Lin S.S."/>
            <person name="Lindquist E."/>
            <person name="Lipzen A.M."/>
            <person name="Lu C.W."/>
            <person name="De Luna E."/>
            <person name="Martienssen R.A."/>
            <person name="Minamino N."/>
            <person name="Mizutani M."/>
            <person name="Mizutani M."/>
            <person name="Mochizuki N."/>
            <person name="Monte I."/>
            <person name="Mosher R."/>
            <person name="Nagasaki H."/>
            <person name="Nakagami H."/>
            <person name="Naramoto S."/>
            <person name="Nishitani K."/>
            <person name="Ohtani M."/>
            <person name="Okamoto T."/>
            <person name="Okumura M."/>
            <person name="Phillips J."/>
            <person name="Pollak B."/>
            <person name="Reinders A."/>
            <person name="Rovekamp M."/>
            <person name="Sano R."/>
            <person name="Sawa S."/>
            <person name="Schmid M.W."/>
            <person name="Shirakawa M."/>
            <person name="Solano R."/>
            <person name="Spunde A."/>
            <person name="Suetsugu N."/>
            <person name="Sugano S."/>
            <person name="Sugiyama A."/>
            <person name="Sun R."/>
            <person name="Suzuki Y."/>
            <person name="Takenaka M."/>
            <person name="Takezawa D."/>
            <person name="Tomogane H."/>
            <person name="Tsuzuki M."/>
            <person name="Ueda T."/>
            <person name="Umeda M."/>
            <person name="Ward J.M."/>
            <person name="Watanabe Y."/>
            <person name="Yazaki K."/>
            <person name="Yokoyama R."/>
            <person name="Yoshitake Y."/>
            <person name="Yotsui I."/>
            <person name="Zachgo S."/>
            <person name="Schmutz J."/>
        </authorList>
    </citation>
    <scope>NUCLEOTIDE SEQUENCE [LARGE SCALE GENOMIC DNA]</scope>
    <source>
        <strain evidence="8">Tak-1</strain>
    </source>
</reference>
<evidence type="ECO:0000256" key="2">
    <source>
        <dbReference type="ARBA" id="ARBA00009150"/>
    </source>
</evidence>
<keyword evidence="3" id="KW-0813">Transport</keyword>
<keyword evidence="6" id="KW-0175">Coiled coil</keyword>
<dbReference type="Gramene" id="Mp5g13080.1">
    <property type="protein sequence ID" value="Mp5g13080.1.cds"/>
    <property type="gene ID" value="Mp5g13080"/>
</dbReference>
<accession>A0A2R6X6S2</accession>
<protein>
    <submittedName>
        <fullName evidence="7">Uncharacterized protein</fullName>
    </submittedName>
</protein>
<dbReference type="Proteomes" id="UP000244005">
    <property type="component" value="Unassembled WGS sequence"/>
</dbReference>
<dbReference type="GO" id="GO:0000938">
    <property type="term" value="C:GARP complex"/>
    <property type="evidence" value="ECO:0007669"/>
    <property type="project" value="InterPro"/>
</dbReference>
<gene>
    <name evidence="7" type="ORF">MARPO_0032s0002</name>
</gene>
<dbReference type="EMBL" id="KZ772704">
    <property type="protein sequence ID" value="PTQ41789.1"/>
    <property type="molecule type" value="Genomic_DNA"/>
</dbReference>
<sequence length="171" mass="17368">MFLLPVGGLSLAYKLRALSAEHFVQLLIAVFGTVQARMVRAAEVRTVVEQIIGGLQGSYAAAAVAAAFASGAAAAAAAEAAQEGQQGPSPTGSKALPSTSHLIISKGTIGASSSISRQFRADVLRETCSVHFSTSHSPRPPFRVEKAAATCQFGPAGAMIRGSSIAATSAL</sequence>
<keyword evidence="8" id="KW-1185">Reference proteome</keyword>
<name>A0A2R6X6S2_MARPO</name>
<organism evidence="7 8">
    <name type="scientific">Marchantia polymorpha</name>
    <name type="common">Common liverwort</name>
    <name type="synonym">Marchantia aquatica</name>
    <dbReference type="NCBI Taxonomy" id="3197"/>
    <lineage>
        <taxon>Eukaryota</taxon>
        <taxon>Viridiplantae</taxon>
        <taxon>Streptophyta</taxon>
        <taxon>Embryophyta</taxon>
        <taxon>Marchantiophyta</taxon>
        <taxon>Marchantiopsida</taxon>
        <taxon>Marchantiidae</taxon>
        <taxon>Marchantiales</taxon>
        <taxon>Marchantiaceae</taxon>
        <taxon>Marchantia</taxon>
    </lineage>
</organism>
<dbReference type="GO" id="GO:0015031">
    <property type="term" value="P:protein transport"/>
    <property type="evidence" value="ECO:0007669"/>
    <property type="project" value="UniProtKB-KW"/>
</dbReference>
<dbReference type="PANTHER" id="PTHR12965">
    <property type="entry name" value="VACUOLAR PROTEIN SORTING 54"/>
    <property type="match status" value="1"/>
</dbReference>
<proteinExistence type="inferred from homology"/>
<dbReference type="OrthoDB" id="10259024at2759"/>
<evidence type="ECO:0000256" key="3">
    <source>
        <dbReference type="ARBA" id="ARBA00022448"/>
    </source>
</evidence>
<evidence type="ECO:0000256" key="6">
    <source>
        <dbReference type="ARBA" id="ARBA00023054"/>
    </source>
</evidence>
<dbReference type="PANTHER" id="PTHR12965:SF0">
    <property type="entry name" value="VACUOLAR PROTEIN SORTING-ASSOCIATED PROTEIN 54"/>
    <property type="match status" value="1"/>
</dbReference>
<keyword evidence="5" id="KW-0333">Golgi apparatus</keyword>
<evidence type="ECO:0000256" key="4">
    <source>
        <dbReference type="ARBA" id="ARBA00022927"/>
    </source>
</evidence>
<dbReference type="GO" id="GO:0042147">
    <property type="term" value="P:retrograde transport, endosome to Golgi"/>
    <property type="evidence" value="ECO:0007669"/>
    <property type="project" value="InterPro"/>
</dbReference>
<dbReference type="GO" id="GO:0005829">
    <property type="term" value="C:cytosol"/>
    <property type="evidence" value="ECO:0007669"/>
    <property type="project" value="GOC"/>
</dbReference>
<evidence type="ECO:0000313" key="7">
    <source>
        <dbReference type="EMBL" id="PTQ41789.1"/>
    </source>
</evidence>